<sequence length="356" mass="38086">PQRLRRRDGTQPRTRMTLSPHPFNLNGKAETNFKYLFEARKWPDDSMPGEESVTGRNSMGHALEAATTGHRPSEAATNEDLKHSKEQARLFTSLVESVAQDPERLRGHEYLSDSFANISAEYMPDLQTSLDSDIKYGDRLYPTTGARAQIDAYDAARFLHALSRNKEGYDRLNVAQHVYAAALMEAQVKNPGAYPQSTDDTIDQIAYDTGLFQGVIGGGQHFQAAGDTADAATREDAWKEPASTWGGSLVGSAAAIATASFTGPGGVVVGGLVGTAAGEVFSGLLDGFGGDDGKQKEQVYRNVKRLDHIQHSAILTTQESVQAATGDEAAASRAGARAGDGFNSANDLIDYSGAAQ</sequence>
<organism evidence="2 3">
    <name type="scientific">Streptomyces fuscus</name>
    <dbReference type="NCBI Taxonomy" id="3048495"/>
    <lineage>
        <taxon>Bacteria</taxon>
        <taxon>Bacillati</taxon>
        <taxon>Actinomycetota</taxon>
        <taxon>Actinomycetes</taxon>
        <taxon>Kitasatosporales</taxon>
        <taxon>Streptomycetaceae</taxon>
        <taxon>Streptomyces</taxon>
    </lineage>
</organism>
<evidence type="ECO:0000256" key="1">
    <source>
        <dbReference type="SAM" id="MobiDB-lite"/>
    </source>
</evidence>
<feature type="region of interest" description="Disordered" evidence="1">
    <location>
        <begin position="1"/>
        <end position="23"/>
    </location>
</feature>
<dbReference type="Proteomes" id="UP001241926">
    <property type="component" value="Unassembled WGS sequence"/>
</dbReference>
<proteinExistence type="predicted"/>
<evidence type="ECO:0008006" key="4">
    <source>
        <dbReference type="Google" id="ProtNLM"/>
    </source>
</evidence>
<name>A0ABT7J9N5_9ACTN</name>
<comment type="caution">
    <text evidence="2">The sequence shown here is derived from an EMBL/GenBank/DDBJ whole genome shotgun (WGS) entry which is preliminary data.</text>
</comment>
<accession>A0ABT7J9N5</accession>
<evidence type="ECO:0000313" key="2">
    <source>
        <dbReference type="EMBL" id="MDL2081574.1"/>
    </source>
</evidence>
<dbReference type="EMBL" id="JASJUS010000050">
    <property type="protein sequence ID" value="MDL2081574.1"/>
    <property type="molecule type" value="Genomic_DNA"/>
</dbReference>
<reference evidence="2 3" key="1">
    <citation type="submission" date="2023-05" db="EMBL/GenBank/DDBJ databases">
        <title>Streptomyces fuscus sp. nov., a brown-black pigment producing actinomyces isolated from dry sand of Sea duck farm.</title>
        <authorList>
            <person name="Xie J."/>
            <person name="Shen N."/>
        </authorList>
    </citation>
    <scope>NUCLEOTIDE SEQUENCE [LARGE SCALE GENOMIC DNA]</scope>
    <source>
        <strain evidence="2 3">GXMU-J15</strain>
    </source>
</reference>
<evidence type="ECO:0000313" key="3">
    <source>
        <dbReference type="Proteomes" id="UP001241926"/>
    </source>
</evidence>
<keyword evidence="3" id="KW-1185">Reference proteome</keyword>
<gene>
    <name evidence="2" type="ORF">QNN03_34605</name>
</gene>
<protein>
    <recommendedName>
        <fullName evidence="4">Glycine zipper domain-containing protein</fullName>
    </recommendedName>
</protein>
<feature type="non-terminal residue" evidence="2">
    <location>
        <position position="1"/>
    </location>
</feature>